<name>A0A845QTE4_9CLOT</name>
<reference evidence="2 3" key="1">
    <citation type="submission" date="2018-08" db="EMBL/GenBank/DDBJ databases">
        <title>Murine metabolic-syndrome-specific gut microbial biobank.</title>
        <authorList>
            <person name="Liu C."/>
        </authorList>
    </citation>
    <scope>NUCLEOTIDE SEQUENCE [LARGE SCALE GENOMIC DNA]</scope>
    <source>
        <strain evidence="2 3">583</strain>
    </source>
</reference>
<feature type="region of interest" description="Disordered" evidence="1">
    <location>
        <begin position="212"/>
        <end position="235"/>
    </location>
</feature>
<organism evidence="2 3">
    <name type="scientific">Senegalia massiliensis</name>
    <dbReference type="NCBI Taxonomy" id="1720316"/>
    <lineage>
        <taxon>Bacteria</taxon>
        <taxon>Bacillati</taxon>
        <taxon>Bacillota</taxon>
        <taxon>Clostridia</taxon>
        <taxon>Eubacteriales</taxon>
        <taxon>Clostridiaceae</taxon>
        <taxon>Senegalia</taxon>
    </lineage>
</organism>
<keyword evidence="3" id="KW-1185">Reference proteome</keyword>
<evidence type="ECO:0000256" key="1">
    <source>
        <dbReference type="SAM" id="MobiDB-lite"/>
    </source>
</evidence>
<dbReference type="AlphaFoldDB" id="A0A845QTE4"/>
<dbReference type="Proteomes" id="UP000467132">
    <property type="component" value="Unassembled WGS sequence"/>
</dbReference>
<proteinExistence type="predicted"/>
<dbReference type="RefSeq" id="WP_160196304.1">
    <property type="nucleotide sequence ID" value="NZ_QXXA01000004.1"/>
</dbReference>
<evidence type="ECO:0000313" key="3">
    <source>
        <dbReference type="Proteomes" id="UP000467132"/>
    </source>
</evidence>
<gene>
    <name evidence="2" type="ORF">D3Z33_02965</name>
</gene>
<dbReference type="EMBL" id="QXXA01000004">
    <property type="protein sequence ID" value="NBI05815.1"/>
    <property type="molecule type" value="Genomic_DNA"/>
</dbReference>
<sequence length="235" mass="27013">MNDLSTTFKEKYENILENPIILIFLIPIIKKFLSQENRNILNLNFDHLSKNNFSKIFEKIDILVKVAPYLPKDFINIINKYLPIYDRISKAFIVMEFFQRTSTVSPVVVANDLNSKEKTNRVTYILKEELPQTEYQKISPFISMATNLDMYKGILKILTNINTSNNNSDSNNIDNLIDVIGPILANNNQKTETSEGKSPDINKLLGLLDLFNNDDESNSENQKEEDNKSKDKNIG</sequence>
<comment type="caution">
    <text evidence="2">The sequence shown here is derived from an EMBL/GenBank/DDBJ whole genome shotgun (WGS) entry which is preliminary data.</text>
</comment>
<feature type="compositionally biased region" description="Basic and acidic residues" evidence="1">
    <location>
        <begin position="221"/>
        <end position="235"/>
    </location>
</feature>
<accession>A0A845QTE4</accession>
<evidence type="ECO:0000313" key="2">
    <source>
        <dbReference type="EMBL" id="NBI05815.1"/>
    </source>
</evidence>
<protein>
    <submittedName>
        <fullName evidence="2">Uncharacterized protein</fullName>
    </submittedName>
</protein>